<evidence type="ECO:0000313" key="4">
    <source>
        <dbReference type="Proteomes" id="UP000287533"/>
    </source>
</evidence>
<dbReference type="RefSeq" id="WP_241216893.1">
    <property type="nucleotide sequence ID" value="NZ_QXGL01000001.1"/>
</dbReference>
<dbReference type="InterPro" id="IPR008254">
    <property type="entry name" value="Flavodoxin/NO_synth"/>
</dbReference>
<keyword evidence="4" id="KW-1185">Reference proteome</keyword>
<proteinExistence type="predicted"/>
<dbReference type="AlphaFoldDB" id="A0A430FLT4"/>
<accession>A0A430FLT4</accession>
<organism evidence="3 4">
    <name type="scientific">Bifidobacterium goeldii</name>
    <dbReference type="NCBI Taxonomy" id="2306975"/>
    <lineage>
        <taxon>Bacteria</taxon>
        <taxon>Bacillati</taxon>
        <taxon>Actinomycetota</taxon>
        <taxon>Actinomycetes</taxon>
        <taxon>Bifidobacteriales</taxon>
        <taxon>Bifidobacteriaceae</taxon>
        <taxon>Bifidobacterium</taxon>
    </lineage>
</organism>
<feature type="region of interest" description="Disordered" evidence="1">
    <location>
        <begin position="1"/>
        <end position="28"/>
    </location>
</feature>
<feature type="compositionally biased region" description="Basic and acidic residues" evidence="1">
    <location>
        <begin position="129"/>
        <end position="140"/>
    </location>
</feature>
<name>A0A430FLT4_9BIFI</name>
<evidence type="ECO:0000256" key="1">
    <source>
        <dbReference type="SAM" id="MobiDB-lite"/>
    </source>
</evidence>
<dbReference type="PANTHER" id="PTHR39201:SF1">
    <property type="entry name" value="FLAVODOXIN-LIKE DOMAIN-CONTAINING PROTEIN"/>
    <property type="match status" value="1"/>
</dbReference>
<evidence type="ECO:0000313" key="3">
    <source>
        <dbReference type="EMBL" id="RSX53826.1"/>
    </source>
</evidence>
<protein>
    <submittedName>
        <fullName evidence="3">Flavodoxin</fullName>
    </submittedName>
</protein>
<sequence>MPARATHGPRLASRGRNATVRARTERVSRHADDLTNEIKPGGHCDPAALAESIDVEPYDVVFVGYPLWWETAPRVVRTFLESADWAGKTIVTFATSGSSTRGADGVQLHDSAPDARWGAGPSHRRLRKRDQARPVGRRSESVVNRISRAR</sequence>
<dbReference type="Proteomes" id="UP000287533">
    <property type="component" value="Unassembled WGS sequence"/>
</dbReference>
<evidence type="ECO:0000259" key="2">
    <source>
        <dbReference type="Pfam" id="PF12682"/>
    </source>
</evidence>
<dbReference type="PANTHER" id="PTHR39201">
    <property type="entry name" value="EXPORTED PROTEIN-RELATED"/>
    <property type="match status" value="1"/>
</dbReference>
<dbReference type="SUPFAM" id="SSF52218">
    <property type="entry name" value="Flavoproteins"/>
    <property type="match status" value="1"/>
</dbReference>
<feature type="domain" description="Flavodoxin-like" evidence="2">
    <location>
        <begin position="45"/>
        <end position="120"/>
    </location>
</feature>
<feature type="region of interest" description="Disordered" evidence="1">
    <location>
        <begin position="96"/>
        <end position="150"/>
    </location>
</feature>
<reference evidence="3 4" key="1">
    <citation type="submission" date="2018-09" db="EMBL/GenBank/DDBJ databases">
        <title>Characterization of the phylogenetic diversity of five novel species belonging to the genus Bifidobacterium.</title>
        <authorList>
            <person name="Lugli G.A."/>
            <person name="Duranti S."/>
            <person name="Milani C."/>
        </authorList>
    </citation>
    <scope>NUCLEOTIDE SEQUENCE [LARGE SCALE GENOMIC DNA]</scope>
    <source>
        <strain evidence="3 4">2034B</strain>
    </source>
</reference>
<dbReference type="Gene3D" id="3.40.50.360">
    <property type="match status" value="1"/>
</dbReference>
<dbReference type="GO" id="GO:0010181">
    <property type="term" value="F:FMN binding"/>
    <property type="evidence" value="ECO:0007669"/>
    <property type="project" value="InterPro"/>
</dbReference>
<dbReference type="InterPro" id="IPR029039">
    <property type="entry name" value="Flavoprotein-like_sf"/>
</dbReference>
<dbReference type="EMBL" id="QXGL01000001">
    <property type="protein sequence ID" value="RSX53826.1"/>
    <property type="molecule type" value="Genomic_DNA"/>
</dbReference>
<gene>
    <name evidence="3" type="ORF">D2E25_0132</name>
</gene>
<comment type="caution">
    <text evidence="3">The sequence shown here is derived from an EMBL/GenBank/DDBJ whole genome shotgun (WGS) entry which is preliminary data.</text>
</comment>
<dbReference type="Pfam" id="PF12682">
    <property type="entry name" value="Flavodoxin_4"/>
    <property type="match status" value="1"/>
</dbReference>